<evidence type="ECO:0000313" key="2">
    <source>
        <dbReference type="EMBL" id="MBX0293505.1"/>
    </source>
</evidence>
<proteinExistence type="predicted"/>
<keyword evidence="1" id="KW-1133">Transmembrane helix</keyword>
<feature type="transmembrane region" description="Helical" evidence="1">
    <location>
        <begin position="159"/>
        <end position="177"/>
    </location>
</feature>
<feature type="transmembrane region" description="Helical" evidence="1">
    <location>
        <begin position="38"/>
        <end position="57"/>
    </location>
</feature>
<keyword evidence="1" id="KW-0472">Membrane</keyword>
<sequence>MPAASTLVHDEATNATVGWTLLGVVALTAVSSAIGGEFLRAAFASLVVAVAALPALVRADREVMVPWPLLALTTGAVVTLTLGGRPEIGTPVAVSGLALIGVAELDAFTPVEMSHRFAVGFAALTTLALQGVWIVAQFYADLFLGTDYLTTQVELQMDIVVVTVTALAVGLLFQWYVGRFEPPGSRAYHGGSTE</sequence>
<reference evidence="2 3" key="1">
    <citation type="submission" date="2021-06" db="EMBL/GenBank/DDBJ databases">
        <title>Halomicroarcula sp. a new haloarchaeum isolated from saline soil.</title>
        <authorList>
            <person name="Duran-Viseras A."/>
            <person name="Sanchez-Porro C."/>
            <person name="Ventosa A."/>
        </authorList>
    </citation>
    <scope>NUCLEOTIDE SEQUENCE [LARGE SCALE GENOMIC DNA]</scope>
    <source>
        <strain evidence="2 3">F27</strain>
    </source>
</reference>
<evidence type="ECO:0000313" key="3">
    <source>
        <dbReference type="Proteomes" id="UP001430455"/>
    </source>
</evidence>
<gene>
    <name evidence="2" type="ORF">EGH23_01265</name>
</gene>
<dbReference type="EMBL" id="RKLT01000001">
    <property type="protein sequence ID" value="MBX0293505.1"/>
    <property type="molecule type" value="Genomic_DNA"/>
</dbReference>
<feature type="transmembrane region" description="Helical" evidence="1">
    <location>
        <begin position="117"/>
        <end position="139"/>
    </location>
</feature>
<name>A0AAW4P6A9_9EURY</name>
<accession>A0AAW4P6A9</accession>
<feature type="transmembrane region" description="Helical" evidence="1">
    <location>
        <begin position="64"/>
        <end position="82"/>
    </location>
</feature>
<feature type="transmembrane region" description="Helical" evidence="1">
    <location>
        <begin position="12"/>
        <end position="32"/>
    </location>
</feature>
<evidence type="ECO:0000256" key="1">
    <source>
        <dbReference type="SAM" id="Phobius"/>
    </source>
</evidence>
<protein>
    <submittedName>
        <fullName evidence="2">Uncharacterized protein</fullName>
    </submittedName>
</protein>
<dbReference type="RefSeq" id="WP_220578219.1">
    <property type="nucleotide sequence ID" value="NZ_RKLT01000001.1"/>
</dbReference>
<dbReference type="Proteomes" id="UP001430455">
    <property type="component" value="Unassembled WGS sequence"/>
</dbReference>
<comment type="caution">
    <text evidence="2">The sequence shown here is derived from an EMBL/GenBank/DDBJ whole genome shotgun (WGS) entry which is preliminary data.</text>
</comment>
<dbReference type="AlphaFoldDB" id="A0AAW4P6A9"/>
<feature type="transmembrane region" description="Helical" evidence="1">
    <location>
        <begin position="88"/>
        <end position="105"/>
    </location>
</feature>
<organism evidence="2 3">
    <name type="scientific">Haloarcula nitratireducens</name>
    <dbReference type="NCBI Taxonomy" id="2487749"/>
    <lineage>
        <taxon>Archaea</taxon>
        <taxon>Methanobacteriati</taxon>
        <taxon>Methanobacteriota</taxon>
        <taxon>Stenosarchaea group</taxon>
        <taxon>Halobacteria</taxon>
        <taxon>Halobacteriales</taxon>
        <taxon>Haloarculaceae</taxon>
        <taxon>Haloarcula</taxon>
    </lineage>
</organism>
<keyword evidence="3" id="KW-1185">Reference proteome</keyword>
<keyword evidence="1" id="KW-0812">Transmembrane</keyword>